<name>A0A8S0QBJ0_OLEEU</name>
<organism evidence="2 3">
    <name type="scientific">Olea europaea subsp. europaea</name>
    <dbReference type="NCBI Taxonomy" id="158383"/>
    <lineage>
        <taxon>Eukaryota</taxon>
        <taxon>Viridiplantae</taxon>
        <taxon>Streptophyta</taxon>
        <taxon>Embryophyta</taxon>
        <taxon>Tracheophyta</taxon>
        <taxon>Spermatophyta</taxon>
        <taxon>Magnoliopsida</taxon>
        <taxon>eudicotyledons</taxon>
        <taxon>Gunneridae</taxon>
        <taxon>Pentapetalae</taxon>
        <taxon>asterids</taxon>
        <taxon>lamiids</taxon>
        <taxon>Lamiales</taxon>
        <taxon>Oleaceae</taxon>
        <taxon>Oleeae</taxon>
        <taxon>Olea</taxon>
    </lineage>
</organism>
<protein>
    <submittedName>
        <fullName evidence="2">Protein DCL, chloroplastic</fullName>
    </submittedName>
</protein>
<sequence length="111" mass="12302">MDAEEPTGRKPAGKDSKRDRIRVKRKTLEVVLKQCQIALQELTDDSDDDDADGDLDDLPDFIYSSSSPYCDAETAEFCDILQSMIEGTDFVDKLENAHASLSHNMAEEGSS</sequence>
<dbReference type="EMBL" id="CACTIH010001806">
    <property type="protein sequence ID" value="CAA2962963.1"/>
    <property type="molecule type" value="Genomic_DNA"/>
</dbReference>
<evidence type="ECO:0000256" key="1">
    <source>
        <dbReference type="SAM" id="MobiDB-lite"/>
    </source>
</evidence>
<dbReference type="Gramene" id="OE9A030956T1">
    <property type="protein sequence ID" value="OE9A030956C1"/>
    <property type="gene ID" value="OE9A030956"/>
</dbReference>
<dbReference type="PANTHER" id="PTHR33874:SF1">
    <property type="entry name" value="RING FINGER PROTEIN"/>
    <property type="match status" value="1"/>
</dbReference>
<accession>A0A8S0QBJ0</accession>
<feature type="region of interest" description="Disordered" evidence="1">
    <location>
        <begin position="1"/>
        <end position="20"/>
    </location>
</feature>
<reference evidence="2 3" key="1">
    <citation type="submission" date="2019-12" db="EMBL/GenBank/DDBJ databases">
        <authorList>
            <person name="Alioto T."/>
            <person name="Alioto T."/>
            <person name="Gomez Garrido J."/>
        </authorList>
    </citation>
    <scope>NUCLEOTIDE SEQUENCE [LARGE SCALE GENOMIC DNA]</scope>
</reference>
<dbReference type="AlphaFoldDB" id="A0A8S0QBJ0"/>
<proteinExistence type="predicted"/>
<dbReference type="PANTHER" id="PTHR33874">
    <property type="entry name" value="RING FINGER PROTEIN"/>
    <property type="match status" value="1"/>
</dbReference>
<comment type="caution">
    <text evidence="2">The sequence shown here is derived from an EMBL/GenBank/DDBJ whole genome shotgun (WGS) entry which is preliminary data.</text>
</comment>
<gene>
    <name evidence="2" type="ORF">OLEA9_A030956</name>
</gene>
<evidence type="ECO:0000313" key="2">
    <source>
        <dbReference type="EMBL" id="CAA2962963.1"/>
    </source>
</evidence>
<feature type="compositionally biased region" description="Basic and acidic residues" evidence="1">
    <location>
        <begin position="1"/>
        <end position="18"/>
    </location>
</feature>
<keyword evidence="3" id="KW-1185">Reference proteome</keyword>
<evidence type="ECO:0000313" key="3">
    <source>
        <dbReference type="Proteomes" id="UP000594638"/>
    </source>
</evidence>
<dbReference type="Proteomes" id="UP000594638">
    <property type="component" value="Unassembled WGS sequence"/>
</dbReference>